<feature type="domain" description="Immunoglobulin" evidence="6">
    <location>
        <begin position="60"/>
        <end position="146"/>
    </location>
</feature>
<evidence type="ECO:0000256" key="5">
    <source>
        <dbReference type="SAM" id="Phobius"/>
    </source>
</evidence>
<dbReference type="Pfam" id="PF13895">
    <property type="entry name" value="Ig_2"/>
    <property type="match status" value="1"/>
</dbReference>
<feature type="compositionally biased region" description="Basic and acidic residues" evidence="4">
    <location>
        <begin position="1"/>
        <end position="37"/>
    </location>
</feature>
<keyword evidence="3" id="KW-0393">Immunoglobulin domain</keyword>
<evidence type="ECO:0000313" key="7">
    <source>
        <dbReference type="EMBL" id="PNJ84560.1"/>
    </source>
</evidence>
<protein>
    <submittedName>
        <fullName evidence="7">TARM1 isoform 2</fullName>
    </submittedName>
</protein>
<dbReference type="PANTHER" id="PTHR11738:SF157">
    <property type="entry name" value="T-CELL-INTERACTING, ACTIVATING RECEPTOR ON MYELOID CELLS PROTEIN 1"/>
    <property type="match status" value="1"/>
</dbReference>
<feature type="region of interest" description="Disordered" evidence="4">
    <location>
        <begin position="1"/>
        <end position="61"/>
    </location>
</feature>
<dbReference type="SUPFAM" id="SSF48726">
    <property type="entry name" value="Immunoglobulin"/>
    <property type="match status" value="2"/>
</dbReference>
<dbReference type="Gene3D" id="2.60.40.10">
    <property type="entry name" value="Immunoglobulins"/>
    <property type="match status" value="2"/>
</dbReference>
<dbReference type="PANTHER" id="PTHR11738">
    <property type="entry name" value="MHC CLASS I NK CELL RECEPTOR"/>
    <property type="match status" value="1"/>
</dbReference>
<dbReference type="EMBL" id="NDHI03003344">
    <property type="protein sequence ID" value="PNJ84560.1"/>
    <property type="molecule type" value="Genomic_DNA"/>
</dbReference>
<evidence type="ECO:0000256" key="1">
    <source>
        <dbReference type="ARBA" id="ARBA00022729"/>
    </source>
</evidence>
<dbReference type="FunFam" id="2.60.40.10:FF:000049">
    <property type="entry name" value="Leukocyte immunoglobulin-like receptor subfamily B member 1"/>
    <property type="match status" value="2"/>
</dbReference>
<sequence>MPKERKKERERERKEGRKEERKGERERKKEGRKKERNGLCVGQGDPRGDGSLPKPSLSAWPSSVVPANSNVTLQCWTPARGVSFVLRKGGIILESPKPLDSTQGAAEFHLNNLKVRNAGEYTCEYYRKASPHILSQHSDVLLLLVTGHLSKPFLQTYQRGTVTAGGRVTLQCQKQDQLFVPIMFALLKAGTSSPIQRRSPAGNEIDFSLEDVTAGDAGNYSCMYYQTKSPFWASEPSDQLEILVTVPPDTTSSNYTLGNFIRLGLAAIIVVIMGAFLVEAWYSRKVSPGGSVRGLQTRVTPS</sequence>
<proteinExistence type="predicted"/>
<dbReference type="GO" id="GO:0005886">
    <property type="term" value="C:plasma membrane"/>
    <property type="evidence" value="ECO:0007669"/>
    <property type="project" value="TreeGrafter"/>
</dbReference>
<dbReference type="InterPro" id="IPR013783">
    <property type="entry name" value="Ig-like_fold"/>
</dbReference>
<dbReference type="InterPro" id="IPR036179">
    <property type="entry name" value="Ig-like_dom_sf"/>
</dbReference>
<dbReference type="SMART" id="SM00409">
    <property type="entry name" value="IG"/>
    <property type="match status" value="2"/>
</dbReference>
<keyword evidence="5" id="KW-0812">Transmembrane</keyword>
<accession>A0A2J8XR81</accession>
<name>A0A2J8XR81_PONAB</name>
<organism evidence="7">
    <name type="scientific">Pongo abelii</name>
    <name type="common">Sumatran orangutan</name>
    <name type="synonym">Pongo pygmaeus abelii</name>
    <dbReference type="NCBI Taxonomy" id="9601"/>
    <lineage>
        <taxon>Eukaryota</taxon>
        <taxon>Metazoa</taxon>
        <taxon>Chordata</taxon>
        <taxon>Craniata</taxon>
        <taxon>Vertebrata</taxon>
        <taxon>Euteleostomi</taxon>
        <taxon>Mammalia</taxon>
        <taxon>Eutheria</taxon>
        <taxon>Euarchontoglires</taxon>
        <taxon>Primates</taxon>
        <taxon>Haplorrhini</taxon>
        <taxon>Catarrhini</taxon>
        <taxon>Hominidae</taxon>
        <taxon>Pongo</taxon>
    </lineage>
</organism>
<dbReference type="InterPro" id="IPR050412">
    <property type="entry name" value="Ig-like_Receptors_ImmuneReg"/>
</dbReference>
<comment type="caution">
    <text evidence="7">The sequence shown here is derived from an EMBL/GenBank/DDBJ whole genome shotgun (WGS) entry which is preliminary data.</text>
</comment>
<feature type="transmembrane region" description="Helical" evidence="5">
    <location>
        <begin position="260"/>
        <end position="282"/>
    </location>
</feature>
<keyword evidence="5" id="KW-0472">Membrane</keyword>
<keyword evidence="1" id="KW-0732">Signal</keyword>
<feature type="domain" description="Immunoglobulin" evidence="6">
    <location>
        <begin position="157"/>
        <end position="247"/>
    </location>
</feature>
<reference evidence="7" key="1">
    <citation type="submission" date="2017-12" db="EMBL/GenBank/DDBJ databases">
        <title>High-resolution comparative analysis of great ape genomes.</title>
        <authorList>
            <person name="Pollen A."/>
            <person name="Hastie A."/>
            <person name="Hormozdiari F."/>
            <person name="Dougherty M."/>
            <person name="Liu R."/>
            <person name="Chaisson M."/>
            <person name="Hoppe E."/>
            <person name="Hill C."/>
            <person name="Pang A."/>
            <person name="Hillier L."/>
            <person name="Baker C."/>
            <person name="Armstrong J."/>
            <person name="Shendure J."/>
            <person name="Paten B."/>
            <person name="Wilson R."/>
            <person name="Chao H."/>
            <person name="Schneider V."/>
            <person name="Ventura M."/>
            <person name="Kronenberg Z."/>
            <person name="Murali S."/>
            <person name="Gordon D."/>
            <person name="Cantsilieris S."/>
            <person name="Munson K."/>
            <person name="Nelson B."/>
            <person name="Raja A."/>
            <person name="Underwood J."/>
            <person name="Diekhans M."/>
            <person name="Fiddes I."/>
            <person name="Haussler D."/>
            <person name="Eichler E."/>
        </authorList>
    </citation>
    <scope>NUCLEOTIDE SEQUENCE [LARGE SCALE GENOMIC DNA]</scope>
    <source>
        <strain evidence="7">Susie</strain>
    </source>
</reference>
<evidence type="ECO:0000256" key="4">
    <source>
        <dbReference type="SAM" id="MobiDB-lite"/>
    </source>
</evidence>
<evidence type="ECO:0000256" key="3">
    <source>
        <dbReference type="ARBA" id="ARBA00023319"/>
    </source>
</evidence>
<dbReference type="AlphaFoldDB" id="A0A2J8XR81"/>
<keyword evidence="5" id="KW-1133">Transmembrane helix</keyword>
<gene>
    <name evidence="7" type="ORF">CR201_G0053836</name>
</gene>
<keyword evidence="2" id="KW-1015">Disulfide bond</keyword>
<dbReference type="InterPro" id="IPR003599">
    <property type="entry name" value="Ig_sub"/>
</dbReference>
<evidence type="ECO:0000256" key="2">
    <source>
        <dbReference type="ARBA" id="ARBA00023157"/>
    </source>
</evidence>
<evidence type="ECO:0000259" key="6">
    <source>
        <dbReference type="SMART" id="SM00409"/>
    </source>
</evidence>
<dbReference type="GO" id="GO:0002764">
    <property type="term" value="P:immune response-regulating signaling pathway"/>
    <property type="evidence" value="ECO:0007669"/>
    <property type="project" value="TreeGrafter"/>
</dbReference>